<keyword evidence="3" id="KW-1185">Reference proteome</keyword>
<evidence type="ECO:0000256" key="1">
    <source>
        <dbReference type="SAM" id="Phobius"/>
    </source>
</evidence>
<reference evidence="2" key="1">
    <citation type="submission" date="2021-12" db="EMBL/GenBank/DDBJ databases">
        <title>Novel species in genus Dyadobacter.</title>
        <authorList>
            <person name="Ma C."/>
        </authorList>
    </citation>
    <scope>NUCLEOTIDE SEQUENCE</scope>
    <source>
        <strain evidence="2">LJ419</strain>
    </source>
</reference>
<keyword evidence="1" id="KW-0812">Transmembrane</keyword>
<keyword evidence="1" id="KW-0472">Membrane</keyword>
<feature type="transmembrane region" description="Helical" evidence="1">
    <location>
        <begin position="229"/>
        <end position="248"/>
    </location>
</feature>
<organism evidence="2 3">
    <name type="scientific">Dyadobacter chenwenxiniae</name>
    <dbReference type="NCBI Taxonomy" id="2906456"/>
    <lineage>
        <taxon>Bacteria</taxon>
        <taxon>Pseudomonadati</taxon>
        <taxon>Bacteroidota</taxon>
        <taxon>Cytophagia</taxon>
        <taxon>Cytophagales</taxon>
        <taxon>Spirosomataceae</taxon>
        <taxon>Dyadobacter</taxon>
    </lineage>
</organism>
<dbReference type="EMBL" id="JAJTTC010000012">
    <property type="protein sequence ID" value="MCF0065571.1"/>
    <property type="molecule type" value="Genomic_DNA"/>
</dbReference>
<keyword evidence="1" id="KW-1133">Transmembrane helix</keyword>
<gene>
    <name evidence="2" type="ORF">LXM26_28910</name>
</gene>
<protein>
    <submittedName>
        <fullName evidence="2">Uncharacterized protein</fullName>
    </submittedName>
</protein>
<dbReference type="RefSeq" id="WP_234658569.1">
    <property type="nucleotide sequence ID" value="NZ_CP094997.1"/>
</dbReference>
<evidence type="ECO:0000313" key="3">
    <source>
        <dbReference type="Proteomes" id="UP001139000"/>
    </source>
</evidence>
<feature type="transmembrane region" description="Helical" evidence="1">
    <location>
        <begin position="117"/>
        <end position="144"/>
    </location>
</feature>
<feature type="transmembrane region" description="Helical" evidence="1">
    <location>
        <begin position="79"/>
        <end position="97"/>
    </location>
</feature>
<feature type="transmembrane region" description="Helical" evidence="1">
    <location>
        <begin position="16"/>
        <end position="34"/>
    </location>
</feature>
<name>A0A9X1PUU8_9BACT</name>
<feature type="transmembrane region" description="Helical" evidence="1">
    <location>
        <begin position="46"/>
        <end position="67"/>
    </location>
</feature>
<evidence type="ECO:0000313" key="2">
    <source>
        <dbReference type="EMBL" id="MCF0065571.1"/>
    </source>
</evidence>
<proteinExistence type="predicted"/>
<feature type="transmembrane region" description="Helical" evidence="1">
    <location>
        <begin position="150"/>
        <end position="167"/>
    </location>
</feature>
<dbReference type="Proteomes" id="UP001139000">
    <property type="component" value="Unassembled WGS sequence"/>
</dbReference>
<sequence length="258" mass="28660">MMIDLFAALKSRNEPLFYFGLICLLSAVLMLLIAKFSHVQINGVNTWYKPFKFALSIGTFCWTMGWYTGYLELPDQVSTFSWTTITLLGFELFYITFQAARGQLSHYNISSSLYTSLTAAMAFAAMGATLYTGYIGILFCTVQFPELPGYYLWAIRIGIFLFVIFAFEGAIIGANGSHSVGGSGDGDGIPLLNWSRKYGDLRIAHFVGMHALQVLPLMAYYLLRDIKLVIISGLVYGALALFCLLQALNSKPLLSFSQ</sequence>
<dbReference type="AlphaFoldDB" id="A0A9X1PUU8"/>
<feature type="transmembrane region" description="Helical" evidence="1">
    <location>
        <begin position="203"/>
        <end position="223"/>
    </location>
</feature>
<accession>A0A9X1PUU8</accession>
<comment type="caution">
    <text evidence="2">The sequence shown here is derived from an EMBL/GenBank/DDBJ whole genome shotgun (WGS) entry which is preliminary data.</text>
</comment>